<evidence type="ECO:0008006" key="4">
    <source>
        <dbReference type="Google" id="ProtNLM"/>
    </source>
</evidence>
<evidence type="ECO:0000259" key="2">
    <source>
        <dbReference type="Pfam" id="PF13966"/>
    </source>
</evidence>
<reference evidence="3" key="1">
    <citation type="submission" date="2018-11" db="EMBL/GenBank/DDBJ databases">
        <authorList>
            <consortium name="Genoscope - CEA"/>
            <person name="William W."/>
        </authorList>
    </citation>
    <scope>NUCLEOTIDE SEQUENCE</scope>
</reference>
<dbReference type="InterPro" id="IPR044730">
    <property type="entry name" value="RNase_H-like_dom_plant"/>
</dbReference>
<gene>
    <name evidence="3" type="ORF">BOLC6T35926H</name>
</gene>
<evidence type="ECO:0000259" key="1">
    <source>
        <dbReference type="Pfam" id="PF13456"/>
    </source>
</evidence>
<sequence length="270" mass="29888">MNGALPVGSVLLTRGLLAEAKCKRCGDLETPLHLFLTCPFATRVWDRIPALGKPEVLDVSSVRELLISNSRMVNLPPTGIGISPIYPWLYWHLWKARNILIFEDKSWTEAELVLKVLKDARNWEEAYRGTKCPHTHTPRKATVPQSARGLSCFTDGAWDPIFGHSGHGWVFSTPSGVELKHHSSNRRHVAAPIVAEALALNVFSDLKSLIHLLNSSSSTVLLQSIMFDIRVLCFRFEFISFSFVPRLGNVVAGFLAKAALSLLVTPPVGV</sequence>
<dbReference type="EMBL" id="LR031880">
    <property type="protein sequence ID" value="VDD60473.1"/>
    <property type="molecule type" value="Genomic_DNA"/>
</dbReference>
<dbReference type="AlphaFoldDB" id="A0A3P6FQH3"/>
<dbReference type="InterPro" id="IPR052929">
    <property type="entry name" value="RNase_H-like_EbsB-rel"/>
</dbReference>
<dbReference type="InterPro" id="IPR026960">
    <property type="entry name" value="RVT-Znf"/>
</dbReference>
<dbReference type="Pfam" id="PF13966">
    <property type="entry name" value="zf-RVT"/>
    <property type="match status" value="1"/>
</dbReference>
<dbReference type="CDD" id="cd06222">
    <property type="entry name" value="RNase_H_like"/>
    <property type="match status" value="1"/>
</dbReference>
<dbReference type="PANTHER" id="PTHR47074:SF49">
    <property type="entry name" value="POLYNUCLEOTIDYL TRANSFERASE, RIBONUCLEASE H-LIKE SUPERFAMILY PROTEIN"/>
    <property type="match status" value="1"/>
</dbReference>
<name>A0A3P6FQH3_BRAOL</name>
<protein>
    <recommendedName>
        <fullName evidence="4">Reverse transcriptase zinc-binding domain-containing protein</fullName>
    </recommendedName>
</protein>
<dbReference type="PANTHER" id="PTHR47074">
    <property type="entry name" value="BNAC02G40300D PROTEIN"/>
    <property type="match status" value="1"/>
</dbReference>
<dbReference type="InterPro" id="IPR012337">
    <property type="entry name" value="RNaseH-like_sf"/>
</dbReference>
<dbReference type="InterPro" id="IPR002156">
    <property type="entry name" value="RNaseH_domain"/>
</dbReference>
<organism evidence="3">
    <name type="scientific">Brassica oleracea</name>
    <name type="common">Wild cabbage</name>
    <dbReference type="NCBI Taxonomy" id="3712"/>
    <lineage>
        <taxon>Eukaryota</taxon>
        <taxon>Viridiplantae</taxon>
        <taxon>Streptophyta</taxon>
        <taxon>Embryophyta</taxon>
        <taxon>Tracheophyta</taxon>
        <taxon>Spermatophyta</taxon>
        <taxon>Magnoliopsida</taxon>
        <taxon>eudicotyledons</taxon>
        <taxon>Gunneridae</taxon>
        <taxon>Pentapetalae</taxon>
        <taxon>rosids</taxon>
        <taxon>malvids</taxon>
        <taxon>Brassicales</taxon>
        <taxon>Brassicaceae</taxon>
        <taxon>Brassiceae</taxon>
        <taxon>Brassica</taxon>
    </lineage>
</organism>
<proteinExistence type="predicted"/>
<dbReference type="GO" id="GO:0003676">
    <property type="term" value="F:nucleic acid binding"/>
    <property type="evidence" value="ECO:0007669"/>
    <property type="project" value="InterPro"/>
</dbReference>
<evidence type="ECO:0000313" key="3">
    <source>
        <dbReference type="EMBL" id="VDD60473.1"/>
    </source>
</evidence>
<feature type="domain" description="Reverse transcriptase zinc-binding" evidence="2">
    <location>
        <begin position="2"/>
        <end position="45"/>
    </location>
</feature>
<dbReference type="SUPFAM" id="SSF53098">
    <property type="entry name" value="Ribonuclease H-like"/>
    <property type="match status" value="1"/>
</dbReference>
<feature type="domain" description="RNase H type-1" evidence="1">
    <location>
        <begin position="200"/>
        <end position="259"/>
    </location>
</feature>
<dbReference type="Pfam" id="PF13456">
    <property type="entry name" value="RVT_3"/>
    <property type="match status" value="1"/>
</dbReference>
<dbReference type="GO" id="GO:0004523">
    <property type="term" value="F:RNA-DNA hybrid ribonuclease activity"/>
    <property type="evidence" value="ECO:0007669"/>
    <property type="project" value="InterPro"/>
</dbReference>
<accession>A0A3P6FQH3</accession>